<accession>A0A0U5H261</accession>
<keyword evidence="1" id="KW-0472">Membrane</keyword>
<name>A0A0U5H261_9EURY</name>
<dbReference type="KEGG" id="hhb:Hhub_2628"/>
<feature type="transmembrane region" description="Helical" evidence="1">
    <location>
        <begin position="71"/>
        <end position="95"/>
    </location>
</feature>
<dbReference type="GeneID" id="91110077"/>
<dbReference type="EMBL" id="LN831302">
    <property type="protein sequence ID" value="CQH57917.1"/>
    <property type="molecule type" value="Genomic_DNA"/>
</dbReference>
<dbReference type="AlphaFoldDB" id="A0A0U5H261"/>
<reference evidence="4" key="1">
    <citation type="journal article" date="2016" name="Environ. Microbiol.">
        <title>The complete genome of a viable archaeum isolated from 123-million-year-old rock salt.</title>
        <authorList>
            <person name="Jaakkola S.T."/>
            <person name="Pfeiffer F."/>
            <person name="Ravantti J.J."/>
            <person name="Guo Q."/>
            <person name="Liu Y."/>
            <person name="Chen X."/>
            <person name="Ma H."/>
            <person name="Yang C."/>
            <person name="Oksanen H.M."/>
            <person name="Bamford D.H."/>
        </authorList>
    </citation>
    <scope>NUCLEOTIDE SEQUENCE</scope>
    <source>
        <strain evidence="4">JI20-1</strain>
    </source>
</reference>
<feature type="domain" description="DUF8173" evidence="2">
    <location>
        <begin position="5"/>
        <end position="168"/>
    </location>
</feature>
<keyword evidence="1" id="KW-1133">Transmembrane helix</keyword>
<evidence type="ECO:0000256" key="1">
    <source>
        <dbReference type="SAM" id="Phobius"/>
    </source>
</evidence>
<feature type="transmembrane region" description="Helical" evidence="1">
    <location>
        <begin position="27"/>
        <end position="50"/>
    </location>
</feature>
<keyword evidence="4" id="KW-1185">Reference proteome</keyword>
<gene>
    <name evidence="3" type="ORF">HHUB_2628</name>
</gene>
<feature type="transmembrane region" description="Helical" evidence="1">
    <location>
        <begin position="101"/>
        <end position="120"/>
    </location>
</feature>
<sequence>MQTLAVAATLVAQAGSGLDVDVTLGQGLVGGAVGAFLTTLVVGAIAVAVFPERTERLMARVLDDPVNSFAYGLFSVLALFVVAILLVFTVVGIVVALPLVLVAYVVWAVGAAVAYLAVADRLVGHEDGWLKALLVAATINGALAATGVGGLLAVVVGITGFGAVLQPYLD</sequence>
<evidence type="ECO:0000313" key="3">
    <source>
        <dbReference type="EMBL" id="CQH57917.1"/>
    </source>
</evidence>
<protein>
    <recommendedName>
        <fullName evidence="2">DUF8173 domain-containing protein</fullName>
    </recommendedName>
</protein>
<evidence type="ECO:0000313" key="4">
    <source>
        <dbReference type="Proteomes" id="UP000066737"/>
    </source>
</evidence>
<dbReference type="RefSeq" id="WP_059057059.1">
    <property type="nucleotide sequence ID" value="NZ_CEML01000001.1"/>
</dbReference>
<organism evidence="3 4">
    <name type="scientific">Halobacterium hubeiense</name>
    <dbReference type="NCBI Taxonomy" id="1407499"/>
    <lineage>
        <taxon>Archaea</taxon>
        <taxon>Methanobacteriati</taxon>
        <taxon>Methanobacteriota</taxon>
        <taxon>Stenosarchaea group</taxon>
        <taxon>Halobacteria</taxon>
        <taxon>Halobacteriales</taxon>
        <taxon>Halobacteriaceae</taxon>
        <taxon>Halobacterium</taxon>
    </lineage>
</organism>
<dbReference type="Proteomes" id="UP000066737">
    <property type="component" value="Chromosome I"/>
</dbReference>
<dbReference type="Pfam" id="PF26514">
    <property type="entry name" value="DUF8173"/>
    <property type="match status" value="1"/>
</dbReference>
<evidence type="ECO:0000259" key="2">
    <source>
        <dbReference type="Pfam" id="PF26514"/>
    </source>
</evidence>
<proteinExistence type="predicted"/>
<keyword evidence="1" id="KW-0812">Transmembrane</keyword>
<dbReference type="InterPro" id="IPR058486">
    <property type="entry name" value="DUF8173"/>
</dbReference>
<dbReference type="OrthoDB" id="253466at2157"/>
<feature type="transmembrane region" description="Helical" evidence="1">
    <location>
        <begin position="132"/>
        <end position="165"/>
    </location>
</feature>